<name>A0A387BRX5_9MICO</name>
<dbReference type="Gene3D" id="3.40.50.1000">
    <property type="entry name" value="HAD superfamily/HAD-like"/>
    <property type="match status" value="1"/>
</dbReference>
<reference evidence="1 2" key="1">
    <citation type="submission" date="2018-09" db="EMBL/GenBank/DDBJ databases">
        <title>Genome sequencing of strain 2DFW10M-5.</title>
        <authorList>
            <person name="Heo J."/>
            <person name="Kim S.-J."/>
            <person name="Kwon S.-W."/>
        </authorList>
    </citation>
    <scope>NUCLEOTIDE SEQUENCE [LARGE SCALE GENOMIC DNA]</scope>
    <source>
        <strain evidence="1 2">2DFW10M-5</strain>
    </source>
</reference>
<dbReference type="PANTHER" id="PTHR10000">
    <property type="entry name" value="PHOSPHOSERINE PHOSPHATASE"/>
    <property type="match status" value="1"/>
</dbReference>
<dbReference type="InterPro" id="IPR036412">
    <property type="entry name" value="HAD-like_sf"/>
</dbReference>
<dbReference type="GO" id="GO:0016791">
    <property type="term" value="F:phosphatase activity"/>
    <property type="evidence" value="ECO:0007669"/>
    <property type="project" value="TreeGrafter"/>
</dbReference>
<dbReference type="RefSeq" id="WP_120789279.1">
    <property type="nucleotide sequence ID" value="NZ_CP032624.1"/>
</dbReference>
<evidence type="ECO:0000313" key="2">
    <source>
        <dbReference type="Proteomes" id="UP000275069"/>
    </source>
</evidence>
<dbReference type="Pfam" id="PF08282">
    <property type="entry name" value="Hydrolase_3"/>
    <property type="match status" value="1"/>
</dbReference>
<dbReference type="PANTHER" id="PTHR10000:SF8">
    <property type="entry name" value="HAD SUPERFAMILY HYDROLASE-LIKE, TYPE 3"/>
    <property type="match status" value="1"/>
</dbReference>
<dbReference type="Gene3D" id="3.30.1240.10">
    <property type="match status" value="1"/>
</dbReference>
<organism evidence="1 2">
    <name type="scientific">Gryllotalpicola protaetiae</name>
    <dbReference type="NCBI Taxonomy" id="2419771"/>
    <lineage>
        <taxon>Bacteria</taxon>
        <taxon>Bacillati</taxon>
        <taxon>Actinomycetota</taxon>
        <taxon>Actinomycetes</taxon>
        <taxon>Micrococcales</taxon>
        <taxon>Microbacteriaceae</taxon>
        <taxon>Gryllotalpicola</taxon>
    </lineage>
</organism>
<dbReference type="EMBL" id="CP032624">
    <property type="protein sequence ID" value="AYG03746.1"/>
    <property type="molecule type" value="Genomic_DNA"/>
</dbReference>
<dbReference type="KEGG" id="gry:D7I44_09485"/>
<dbReference type="Proteomes" id="UP000275069">
    <property type="component" value="Chromosome"/>
</dbReference>
<protein>
    <submittedName>
        <fullName evidence="1">HAD family phosphatase</fullName>
    </submittedName>
</protein>
<gene>
    <name evidence="1" type="ORF">D7I44_09485</name>
</gene>
<dbReference type="NCBIfam" id="TIGR01484">
    <property type="entry name" value="HAD-SF-IIB"/>
    <property type="match status" value="1"/>
</dbReference>
<dbReference type="SUPFAM" id="SSF56784">
    <property type="entry name" value="HAD-like"/>
    <property type="match status" value="1"/>
</dbReference>
<dbReference type="InterPro" id="IPR006379">
    <property type="entry name" value="HAD-SF_hydro_IIB"/>
</dbReference>
<dbReference type="GO" id="GO:0000287">
    <property type="term" value="F:magnesium ion binding"/>
    <property type="evidence" value="ECO:0007669"/>
    <property type="project" value="TreeGrafter"/>
</dbReference>
<dbReference type="AlphaFoldDB" id="A0A387BRX5"/>
<accession>A0A387BRX5</accession>
<dbReference type="GO" id="GO:0005829">
    <property type="term" value="C:cytosol"/>
    <property type="evidence" value="ECO:0007669"/>
    <property type="project" value="TreeGrafter"/>
</dbReference>
<dbReference type="InterPro" id="IPR023214">
    <property type="entry name" value="HAD_sf"/>
</dbReference>
<keyword evidence="2" id="KW-1185">Reference proteome</keyword>
<dbReference type="OrthoDB" id="3180855at2"/>
<sequence length="268" mass="29319">MASPRRLLIGLDVDGTLIRLDETISPAVHEQVDRVQRLGHEVTLATGRSWETAQPILAKLGLTPEFVVCSNGALIMQRDAAEPSGYRREWVETFDPSEVLRTIRGHLPRGSYMVEDATGFRRYTEGMNDWELTGAEQVDFDQLSHFPASRVVVTAPELDNNEFLELVRAMGLNQVSYSIGWTAWLDIAPMGVNKGTAMARVRDELRIPGSDVLVAGDGRNDLEMFEWAVAGGGRAVAMGQAPDELKAVASEVTATVDEDGLARVLAAL</sequence>
<evidence type="ECO:0000313" key="1">
    <source>
        <dbReference type="EMBL" id="AYG03746.1"/>
    </source>
</evidence>
<proteinExistence type="predicted"/>